<accession>A0ABT2JPD3</accession>
<reference evidence="2 3" key="1">
    <citation type="submission" date="2021-10" db="EMBL/GenBank/DDBJ databases">
        <title>Streptomyces gossypii sp. nov., isolated from soil collected from cotton field.</title>
        <authorList>
            <person name="Ge X."/>
            <person name="Chen X."/>
            <person name="Liu W."/>
        </authorList>
    </citation>
    <scope>NUCLEOTIDE SEQUENCE [LARGE SCALE GENOMIC DNA]</scope>
    <source>
        <strain evidence="2 3">N2-109</strain>
    </source>
</reference>
<dbReference type="InterPro" id="IPR012338">
    <property type="entry name" value="Beta-lactam/transpept-like"/>
</dbReference>
<keyword evidence="3" id="KW-1185">Reference proteome</keyword>
<comment type="caution">
    <text evidence="2">The sequence shown here is derived from an EMBL/GenBank/DDBJ whole genome shotgun (WGS) entry which is preliminary data.</text>
</comment>
<dbReference type="SUPFAM" id="SSF56601">
    <property type="entry name" value="beta-lactamase/transpeptidase-like"/>
    <property type="match status" value="1"/>
</dbReference>
<name>A0ABT2JPD3_9ACTN</name>
<evidence type="ECO:0000313" key="3">
    <source>
        <dbReference type="Proteomes" id="UP001156389"/>
    </source>
</evidence>
<sequence>MAPLLCSAVCGFDAPDVVLAHSQHGRRTVVTGGTGPAAPGTPREALRYEIGSASKTLTGLLLADLSLRGELELDDRALDHLPAPHAHRHSHLHRHPHPDARPHPHLSAVTLLHLVTHTAGLPRLPWDFYPQALPHWRTNPYAGYSRERLLAAFARSRPRHPPGRRWHYSNFGAALLGPALSGAAGSPYERLLSRHIFEPLGLWETGTVPLGAGKDATGHAGDGVTALPPFDAGGFFASGAVRATPGDLLSYLEAHLSPGDAPPGLRAALREVQKPVLRRGLGYRHTHTLSWFRHPTDEGPLYFHSGATMGQETFLGFRPATGTALVALATRRYTRSRALGPTAYRLLTGRSPGA</sequence>
<gene>
    <name evidence="2" type="ORF">LHJ74_07360</name>
</gene>
<organism evidence="2 3">
    <name type="scientific">Streptomyces gossypii</name>
    <dbReference type="NCBI Taxonomy" id="2883101"/>
    <lineage>
        <taxon>Bacteria</taxon>
        <taxon>Bacillati</taxon>
        <taxon>Actinomycetota</taxon>
        <taxon>Actinomycetes</taxon>
        <taxon>Kitasatosporales</taxon>
        <taxon>Streptomycetaceae</taxon>
        <taxon>Streptomyces</taxon>
    </lineage>
</organism>
<dbReference type="InterPro" id="IPR050491">
    <property type="entry name" value="AmpC-like"/>
</dbReference>
<evidence type="ECO:0000313" key="2">
    <source>
        <dbReference type="EMBL" id="MCT2589738.1"/>
    </source>
</evidence>
<dbReference type="PANTHER" id="PTHR46825">
    <property type="entry name" value="D-ALANYL-D-ALANINE-CARBOXYPEPTIDASE/ENDOPEPTIDASE AMPH"/>
    <property type="match status" value="1"/>
</dbReference>
<dbReference type="Proteomes" id="UP001156389">
    <property type="component" value="Unassembled WGS sequence"/>
</dbReference>
<evidence type="ECO:0000259" key="1">
    <source>
        <dbReference type="Pfam" id="PF00144"/>
    </source>
</evidence>
<dbReference type="PANTHER" id="PTHR46825:SF7">
    <property type="entry name" value="D-ALANYL-D-ALANINE CARBOXYPEPTIDASE"/>
    <property type="match status" value="1"/>
</dbReference>
<dbReference type="Gene3D" id="3.40.710.10">
    <property type="entry name" value="DD-peptidase/beta-lactamase superfamily"/>
    <property type="match status" value="1"/>
</dbReference>
<protein>
    <submittedName>
        <fullName evidence="2">Beta-lactamase family protein</fullName>
    </submittedName>
</protein>
<dbReference type="EMBL" id="JAJAGO010000003">
    <property type="protein sequence ID" value="MCT2589738.1"/>
    <property type="molecule type" value="Genomic_DNA"/>
</dbReference>
<feature type="domain" description="Beta-lactamase-related" evidence="1">
    <location>
        <begin position="15"/>
        <end position="346"/>
    </location>
</feature>
<proteinExistence type="predicted"/>
<dbReference type="Pfam" id="PF00144">
    <property type="entry name" value="Beta-lactamase"/>
    <property type="match status" value="1"/>
</dbReference>
<dbReference type="InterPro" id="IPR001466">
    <property type="entry name" value="Beta-lactam-related"/>
</dbReference>